<dbReference type="AlphaFoldDB" id="A0A9D4QQ34"/>
<organism evidence="7 8">
    <name type="scientific">Dreissena polymorpha</name>
    <name type="common">Zebra mussel</name>
    <name type="synonym">Mytilus polymorpha</name>
    <dbReference type="NCBI Taxonomy" id="45954"/>
    <lineage>
        <taxon>Eukaryota</taxon>
        <taxon>Metazoa</taxon>
        <taxon>Spiralia</taxon>
        <taxon>Lophotrochozoa</taxon>
        <taxon>Mollusca</taxon>
        <taxon>Bivalvia</taxon>
        <taxon>Autobranchia</taxon>
        <taxon>Heteroconchia</taxon>
        <taxon>Euheterodonta</taxon>
        <taxon>Imparidentia</taxon>
        <taxon>Neoheterodontei</taxon>
        <taxon>Myida</taxon>
        <taxon>Dreissenoidea</taxon>
        <taxon>Dreissenidae</taxon>
        <taxon>Dreissena</taxon>
    </lineage>
</organism>
<dbReference type="GO" id="GO:0055085">
    <property type="term" value="P:transmembrane transport"/>
    <property type="evidence" value="ECO:0007669"/>
    <property type="project" value="InterPro"/>
</dbReference>
<dbReference type="InterPro" id="IPR001902">
    <property type="entry name" value="SLC26A/SulP_fam"/>
</dbReference>
<comment type="subcellular location">
    <subcellularLocation>
        <location evidence="1">Membrane</location>
        <topology evidence="1">Multi-pass membrane protein</topology>
    </subcellularLocation>
</comment>
<proteinExistence type="predicted"/>
<evidence type="ECO:0000256" key="4">
    <source>
        <dbReference type="ARBA" id="ARBA00023136"/>
    </source>
</evidence>
<dbReference type="Pfam" id="PF00916">
    <property type="entry name" value="Sulfate_transp"/>
    <property type="match status" value="1"/>
</dbReference>
<evidence type="ECO:0000256" key="5">
    <source>
        <dbReference type="SAM" id="Phobius"/>
    </source>
</evidence>
<feature type="transmembrane region" description="Helical" evidence="5">
    <location>
        <begin position="139"/>
        <end position="161"/>
    </location>
</feature>
<feature type="transmembrane region" description="Helical" evidence="5">
    <location>
        <begin position="48"/>
        <end position="68"/>
    </location>
</feature>
<accession>A0A9D4QQ34</accession>
<sequence>MVVAGTLASYYGFFYDNYGVKVVGYIPKGLPSPSVPTFSGLDKYITDIPIIAIIYFAQTVSLAAMLAKKNKYSIDSNQELIAYGAGNIFGSFFSCYPFAASVSRSSVQDSAGGRTQIASVFSATMVLVVILWLGPLFEALPNCVLSAIIVVALRSLILQVLELPKVWRTSKYDFWI</sequence>
<dbReference type="GO" id="GO:0016020">
    <property type="term" value="C:membrane"/>
    <property type="evidence" value="ECO:0007669"/>
    <property type="project" value="UniProtKB-SubCell"/>
</dbReference>
<comment type="caution">
    <text evidence="7">The sequence shown here is derived from an EMBL/GenBank/DDBJ whole genome shotgun (WGS) entry which is preliminary data.</text>
</comment>
<feature type="transmembrane region" description="Helical" evidence="5">
    <location>
        <begin position="111"/>
        <end position="133"/>
    </location>
</feature>
<reference evidence="7" key="2">
    <citation type="submission" date="2020-11" db="EMBL/GenBank/DDBJ databases">
        <authorList>
            <person name="McCartney M.A."/>
            <person name="Auch B."/>
            <person name="Kono T."/>
            <person name="Mallez S."/>
            <person name="Becker A."/>
            <person name="Gohl D.M."/>
            <person name="Silverstein K.A.T."/>
            <person name="Koren S."/>
            <person name="Bechman K.B."/>
            <person name="Herman A."/>
            <person name="Abrahante J.E."/>
            <person name="Garbe J."/>
        </authorList>
    </citation>
    <scope>NUCLEOTIDE SEQUENCE</scope>
    <source>
        <strain evidence="7">Duluth1</strain>
        <tissue evidence="7">Whole animal</tissue>
    </source>
</reference>
<evidence type="ECO:0000313" key="8">
    <source>
        <dbReference type="Proteomes" id="UP000828390"/>
    </source>
</evidence>
<dbReference type="PANTHER" id="PTHR11814">
    <property type="entry name" value="SULFATE TRANSPORTER"/>
    <property type="match status" value="1"/>
</dbReference>
<evidence type="ECO:0000259" key="6">
    <source>
        <dbReference type="Pfam" id="PF00916"/>
    </source>
</evidence>
<feature type="transmembrane region" description="Helical" evidence="5">
    <location>
        <begin position="80"/>
        <end position="99"/>
    </location>
</feature>
<dbReference type="InterPro" id="IPR011547">
    <property type="entry name" value="SLC26A/SulP_dom"/>
</dbReference>
<name>A0A9D4QQ34_DREPO</name>
<gene>
    <name evidence="7" type="ORF">DPMN_111776</name>
</gene>
<evidence type="ECO:0000313" key="7">
    <source>
        <dbReference type="EMBL" id="KAH3838367.1"/>
    </source>
</evidence>
<dbReference type="Proteomes" id="UP000828390">
    <property type="component" value="Unassembled WGS sequence"/>
</dbReference>
<protein>
    <recommendedName>
        <fullName evidence="6">SLC26A/SulP transporter domain-containing protein</fullName>
    </recommendedName>
</protein>
<reference evidence="7" key="1">
    <citation type="journal article" date="2019" name="bioRxiv">
        <title>The Genome of the Zebra Mussel, Dreissena polymorpha: A Resource for Invasive Species Research.</title>
        <authorList>
            <person name="McCartney M.A."/>
            <person name="Auch B."/>
            <person name="Kono T."/>
            <person name="Mallez S."/>
            <person name="Zhang Y."/>
            <person name="Obille A."/>
            <person name="Becker A."/>
            <person name="Abrahante J.E."/>
            <person name="Garbe J."/>
            <person name="Badalamenti J.P."/>
            <person name="Herman A."/>
            <person name="Mangelson H."/>
            <person name="Liachko I."/>
            <person name="Sullivan S."/>
            <person name="Sone E.D."/>
            <person name="Koren S."/>
            <person name="Silverstein K.A.T."/>
            <person name="Beckman K.B."/>
            <person name="Gohl D.M."/>
        </authorList>
    </citation>
    <scope>NUCLEOTIDE SEQUENCE</scope>
    <source>
        <strain evidence="7">Duluth1</strain>
        <tissue evidence="7">Whole animal</tissue>
    </source>
</reference>
<keyword evidence="2 5" id="KW-0812">Transmembrane</keyword>
<keyword evidence="8" id="KW-1185">Reference proteome</keyword>
<keyword evidence="3 5" id="KW-1133">Transmembrane helix</keyword>
<keyword evidence="4 5" id="KW-0472">Membrane</keyword>
<evidence type="ECO:0000256" key="1">
    <source>
        <dbReference type="ARBA" id="ARBA00004141"/>
    </source>
</evidence>
<dbReference type="EMBL" id="JAIWYP010000004">
    <property type="protein sequence ID" value="KAH3838367.1"/>
    <property type="molecule type" value="Genomic_DNA"/>
</dbReference>
<evidence type="ECO:0000256" key="3">
    <source>
        <dbReference type="ARBA" id="ARBA00022989"/>
    </source>
</evidence>
<feature type="domain" description="SLC26A/SulP transporter" evidence="6">
    <location>
        <begin position="1"/>
        <end position="176"/>
    </location>
</feature>
<evidence type="ECO:0000256" key="2">
    <source>
        <dbReference type="ARBA" id="ARBA00022692"/>
    </source>
</evidence>